<keyword evidence="2" id="KW-1185">Reference proteome</keyword>
<accession>A0ABQ5F115</accession>
<gene>
    <name evidence="1" type="ORF">Tco_0991793</name>
</gene>
<dbReference type="Proteomes" id="UP001151760">
    <property type="component" value="Unassembled WGS sequence"/>
</dbReference>
<comment type="caution">
    <text evidence="1">The sequence shown here is derived from an EMBL/GenBank/DDBJ whole genome shotgun (WGS) entry which is preliminary data.</text>
</comment>
<dbReference type="EMBL" id="BQNB010016872">
    <property type="protein sequence ID" value="GJT56739.1"/>
    <property type="molecule type" value="Genomic_DNA"/>
</dbReference>
<protein>
    <submittedName>
        <fullName evidence="1">Uncharacterized protein</fullName>
    </submittedName>
</protein>
<evidence type="ECO:0000313" key="2">
    <source>
        <dbReference type="Proteomes" id="UP001151760"/>
    </source>
</evidence>
<sequence length="95" mass="10786">MPCWQSLSILSISMAEIVSKEAQKKSKLGVVYALDFTSHKKATLRFLLSKRSTSCKSKTSAIIELFSKSRQRRSKLEYKYQDYKTKTSSSALEAP</sequence>
<evidence type="ECO:0000313" key="1">
    <source>
        <dbReference type="EMBL" id="GJT56739.1"/>
    </source>
</evidence>
<organism evidence="1 2">
    <name type="scientific">Tanacetum coccineum</name>
    <dbReference type="NCBI Taxonomy" id="301880"/>
    <lineage>
        <taxon>Eukaryota</taxon>
        <taxon>Viridiplantae</taxon>
        <taxon>Streptophyta</taxon>
        <taxon>Embryophyta</taxon>
        <taxon>Tracheophyta</taxon>
        <taxon>Spermatophyta</taxon>
        <taxon>Magnoliopsida</taxon>
        <taxon>eudicotyledons</taxon>
        <taxon>Gunneridae</taxon>
        <taxon>Pentapetalae</taxon>
        <taxon>asterids</taxon>
        <taxon>campanulids</taxon>
        <taxon>Asterales</taxon>
        <taxon>Asteraceae</taxon>
        <taxon>Asteroideae</taxon>
        <taxon>Anthemideae</taxon>
        <taxon>Anthemidinae</taxon>
        <taxon>Tanacetum</taxon>
    </lineage>
</organism>
<reference evidence="1" key="2">
    <citation type="submission" date="2022-01" db="EMBL/GenBank/DDBJ databases">
        <authorList>
            <person name="Yamashiro T."/>
            <person name="Shiraishi A."/>
            <person name="Satake H."/>
            <person name="Nakayama K."/>
        </authorList>
    </citation>
    <scope>NUCLEOTIDE SEQUENCE</scope>
</reference>
<reference evidence="1" key="1">
    <citation type="journal article" date="2022" name="Int. J. Mol. Sci.">
        <title>Draft Genome of Tanacetum Coccineum: Genomic Comparison of Closely Related Tanacetum-Family Plants.</title>
        <authorList>
            <person name="Yamashiro T."/>
            <person name="Shiraishi A."/>
            <person name="Nakayama K."/>
            <person name="Satake H."/>
        </authorList>
    </citation>
    <scope>NUCLEOTIDE SEQUENCE</scope>
</reference>
<name>A0ABQ5F115_9ASTR</name>
<proteinExistence type="predicted"/>